<sequence>MVGVGVVDVVDGDGTGGVVRERIGWLSLMVGVVDGDDGVVVRERIGWLSLMVGVVDGDDGDDGDGTGGVVRERIVSLVPPRLVPVDTPVAHNLRDGRVTLAVPFGCLVTIPRENIRYILYTYHDAEGQTEGDRRPHKNENEDERKSRRLPTFPDIRAFRRANGPHT</sequence>
<comment type="caution">
    <text evidence="2">The sequence shown here is derived from an EMBL/GenBank/DDBJ whole genome shotgun (WGS) entry which is preliminary data.</text>
</comment>
<evidence type="ECO:0000256" key="1">
    <source>
        <dbReference type="SAM" id="MobiDB-lite"/>
    </source>
</evidence>
<organism evidence="2 3">
    <name type="scientific">Petrolisthes cinctipes</name>
    <name type="common">Flat porcelain crab</name>
    <dbReference type="NCBI Taxonomy" id="88211"/>
    <lineage>
        <taxon>Eukaryota</taxon>
        <taxon>Metazoa</taxon>
        <taxon>Ecdysozoa</taxon>
        <taxon>Arthropoda</taxon>
        <taxon>Crustacea</taxon>
        <taxon>Multicrustacea</taxon>
        <taxon>Malacostraca</taxon>
        <taxon>Eumalacostraca</taxon>
        <taxon>Eucarida</taxon>
        <taxon>Decapoda</taxon>
        <taxon>Pleocyemata</taxon>
        <taxon>Anomura</taxon>
        <taxon>Galatheoidea</taxon>
        <taxon>Porcellanidae</taxon>
        <taxon>Petrolisthes</taxon>
    </lineage>
</organism>
<dbReference type="AlphaFoldDB" id="A0AAE1F5Z1"/>
<accession>A0AAE1F5Z1</accession>
<dbReference type="Proteomes" id="UP001286313">
    <property type="component" value="Unassembled WGS sequence"/>
</dbReference>
<keyword evidence="3" id="KW-1185">Reference proteome</keyword>
<feature type="region of interest" description="Disordered" evidence="1">
    <location>
        <begin position="128"/>
        <end position="166"/>
    </location>
</feature>
<protein>
    <submittedName>
        <fullName evidence="2">Uncharacterized protein</fullName>
    </submittedName>
</protein>
<feature type="compositionally biased region" description="Basic and acidic residues" evidence="1">
    <location>
        <begin position="128"/>
        <end position="145"/>
    </location>
</feature>
<evidence type="ECO:0000313" key="3">
    <source>
        <dbReference type="Proteomes" id="UP001286313"/>
    </source>
</evidence>
<gene>
    <name evidence="2" type="ORF">Pcinc_026990</name>
</gene>
<proteinExistence type="predicted"/>
<dbReference type="EMBL" id="JAWQEG010003177">
    <property type="protein sequence ID" value="KAK3867559.1"/>
    <property type="molecule type" value="Genomic_DNA"/>
</dbReference>
<reference evidence="2" key="1">
    <citation type="submission" date="2023-10" db="EMBL/GenBank/DDBJ databases">
        <title>Genome assemblies of two species of porcelain crab, Petrolisthes cinctipes and Petrolisthes manimaculis (Anomura: Porcellanidae).</title>
        <authorList>
            <person name="Angst P."/>
        </authorList>
    </citation>
    <scope>NUCLEOTIDE SEQUENCE</scope>
    <source>
        <strain evidence="2">PB745_01</strain>
        <tissue evidence="2">Gill</tissue>
    </source>
</reference>
<evidence type="ECO:0000313" key="2">
    <source>
        <dbReference type="EMBL" id="KAK3867559.1"/>
    </source>
</evidence>
<name>A0AAE1F5Z1_PETCI</name>